<protein>
    <submittedName>
        <fullName evidence="1">Uncharacterized protein</fullName>
    </submittedName>
</protein>
<reference evidence="1 2" key="1">
    <citation type="journal article" date="2024" name="BMC Genomics">
        <title>De novo assembly and annotation of Popillia japonica's genome with initial clues to its potential as an invasive pest.</title>
        <authorList>
            <person name="Cucini C."/>
            <person name="Boschi S."/>
            <person name="Funari R."/>
            <person name="Cardaioli E."/>
            <person name="Iannotti N."/>
            <person name="Marturano G."/>
            <person name="Paoli F."/>
            <person name="Bruttini M."/>
            <person name="Carapelli A."/>
            <person name="Frati F."/>
            <person name="Nardi F."/>
        </authorList>
    </citation>
    <scope>NUCLEOTIDE SEQUENCE [LARGE SCALE GENOMIC DNA]</scope>
    <source>
        <strain evidence="1">DMR45628</strain>
    </source>
</reference>
<dbReference type="EMBL" id="JASPKY010000400">
    <property type="protein sequence ID" value="KAK9702111.1"/>
    <property type="molecule type" value="Genomic_DNA"/>
</dbReference>
<gene>
    <name evidence="1" type="ORF">QE152_g30175</name>
</gene>
<evidence type="ECO:0000313" key="2">
    <source>
        <dbReference type="Proteomes" id="UP001458880"/>
    </source>
</evidence>
<keyword evidence="2" id="KW-1185">Reference proteome</keyword>
<dbReference type="Proteomes" id="UP001458880">
    <property type="component" value="Unassembled WGS sequence"/>
</dbReference>
<dbReference type="PANTHER" id="PTHR15435:SF2">
    <property type="entry name" value="KICSTOR COMPLEX PROTEIN KAPTIN"/>
    <property type="match status" value="1"/>
</dbReference>
<name>A0AAW1JET2_POPJA</name>
<dbReference type="GO" id="GO:0015629">
    <property type="term" value="C:actin cytoskeleton"/>
    <property type="evidence" value="ECO:0007669"/>
    <property type="project" value="InterPro"/>
</dbReference>
<dbReference type="InterPro" id="IPR029982">
    <property type="entry name" value="Kptn"/>
</dbReference>
<dbReference type="PANTHER" id="PTHR15435">
    <property type="entry name" value="KICSTOR COMPLEX PROTEIN KAPTIN"/>
    <property type="match status" value="1"/>
</dbReference>
<comment type="caution">
    <text evidence="1">The sequence shown here is derived from an EMBL/GenBank/DDBJ whole genome shotgun (WGS) entry which is preliminary data.</text>
</comment>
<dbReference type="GO" id="GO:0051015">
    <property type="term" value="F:actin filament binding"/>
    <property type="evidence" value="ECO:0007669"/>
    <property type="project" value="TreeGrafter"/>
</dbReference>
<organism evidence="1 2">
    <name type="scientific">Popillia japonica</name>
    <name type="common">Japanese beetle</name>
    <dbReference type="NCBI Taxonomy" id="7064"/>
    <lineage>
        <taxon>Eukaryota</taxon>
        <taxon>Metazoa</taxon>
        <taxon>Ecdysozoa</taxon>
        <taxon>Arthropoda</taxon>
        <taxon>Hexapoda</taxon>
        <taxon>Insecta</taxon>
        <taxon>Pterygota</taxon>
        <taxon>Neoptera</taxon>
        <taxon>Endopterygota</taxon>
        <taxon>Coleoptera</taxon>
        <taxon>Polyphaga</taxon>
        <taxon>Scarabaeiformia</taxon>
        <taxon>Scarabaeidae</taxon>
        <taxon>Rutelinae</taxon>
        <taxon>Popillia</taxon>
    </lineage>
</organism>
<accession>A0AAW1JET2</accession>
<dbReference type="InterPro" id="IPR028994">
    <property type="entry name" value="Integrin_alpha_N"/>
</dbReference>
<dbReference type="AlphaFoldDB" id="A0AAW1JET2"/>
<proteinExistence type="predicted"/>
<dbReference type="GO" id="GO:0030027">
    <property type="term" value="C:lamellipodium"/>
    <property type="evidence" value="ECO:0007669"/>
    <property type="project" value="TreeGrafter"/>
</dbReference>
<sequence>MVFVLTGSDNQFHIFREDVNSHTFQEIVPEEYFPEFYKCADIVTWIEIYYLNNKQERLTVLGTETGYVRLCRVCAKTKTILLNHSTNFISYVSHIKIYPENKTVPKPTFVKTLSKFERDQQNLNETLILNVVLTNTSVPSVLFRDCLNCGMDNYRTLRRCDPVSVTSCVEIADIDFDGYDEIVLGNSRQELLLYKFHKDEDEWRILETKSLVSPIFRIKYLDITADGVKELIVFTMKGLYIFQHDADFIQKKLEEKIRKININCK</sequence>
<dbReference type="SUPFAM" id="SSF69318">
    <property type="entry name" value="Integrin alpha N-terminal domain"/>
    <property type="match status" value="1"/>
</dbReference>
<dbReference type="GO" id="GO:1904262">
    <property type="term" value="P:negative regulation of TORC1 signaling"/>
    <property type="evidence" value="ECO:0007669"/>
    <property type="project" value="TreeGrafter"/>
</dbReference>
<dbReference type="GO" id="GO:0007015">
    <property type="term" value="P:actin filament organization"/>
    <property type="evidence" value="ECO:0007669"/>
    <property type="project" value="InterPro"/>
</dbReference>
<evidence type="ECO:0000313" key="1">
    <source>
        <dbReference type="EMBL" id="KAK9702111.1"/>
    </source>
</evidence>
<dbReference type="GO" id="GO:0034198">
    <property type="term" value="P:cellular response to amino acid starvation"/>
    <property type="evidence" value="ECO:0007669"/>
    <property type="project" value="TreeGrafter"/>
</dbReference>